<name>A0A5C6GK80_METRR</name>
<gene>
    <name evidence="1" type="ORF">ED733_008012</name>
</gene>
<dbReference type="Proteomes" id="UP000317257">
    <property type="component" value="Unassembled WGS sequence"/>
</dbReference>
<sequence>MVMDGHEGRTANETESDCVTLCNDVEAKRCWTLLPHEQKAQQNVAIHPASLDSAAPARDTDE</sequence>
<evidence type="ECO:0000313" key="1">
    <source>
        <dbReference type="EMBL" id="TWU77067.1"/>
    </source>
</evidence>
<proteinExistence type="predicted"/>
<evidence type="ECO:0000313" key="2">
    <source>
        <dbReference type="Proteomes" id="UP000317257"/>
    </source>
</evidence>
<comment type="caution">
    <text evidence="1">The sequence shown here is derived from an EMBL/GenBank/DDBJ whole genome shotgun (WGS) entry which is preliminary data.</text>
</comment>
<protein>
    <submittedName>
        <fullName evidence="1">Uncharacterized protein</fullName>
    </submittedName>
</protein>
<dbReference type="AlphaFoldDB" id="A0A5C6GK80"/>
<dbReference type="EMBL" id="SBHS01000004">
    <property type="protein sequence ID" value="TWU77067.1"/>
    <property type="molecule type" value="Genomic_DNA"/>
</dbReference>
<organism evidence="1 2">
    <name type="scientific">Metarhizium rileyi (strain RCEF 4871)</name>
    <name type="common">Nomuraea rileyi</name>
    <dbReference type="NCBI Taxonomy" id="1649241"/>
    <lineage>
        <taxon>Eukaryota</taxon>
        <taxon>Fungi</taxon>
        <taxon>Dikarya</taxon>
        <taxon>Ascomycota</taxon>
        <taxon>Pezizomycotina</taxon>
        <taxon>Sordariomycetes</taxon>
        <taxon>Hypocreomycetidae</taxon>
        <taxon>Hypocreales</taxon>
        <taxon>Clavicipitaceae</taxon>
        <taxon>Metarhizium</taxon>
    </lineage>
</organism>
<accession>A0A5C6GK80</accession>
<reference evidence="2" key="1">
    <citation type="submission" date="2018-12" db="EMBL/GenBank/DDBJ databases">
        <title>The complete genome of Metarhizium rileyi, a key fungal pathogen of Lepidoptera.</title>
        <authorList>
            <person name="Binneck E."/>
            <person name="Lastra C.C.L."/>
            <person name="Sosa-Gomez D.R."/>
        </authorList>
    </citation>
    <scope>NUCLEOTIDE SEQUENCE [LARGE SCALE GENOMIC DNA]</scope>
    <source>
        <strain evidence="2">Cep018-CH2</strain>
    </source>
</reference>